<dbReference type="Proteomes" id="UP000595140">
    <property type="component" value="Unassembled WGS sequence"/>
</dbReference>
<sequence length="96" mass="10366">MCVCGAFYPSIEAKSMLNFVSKNYVIANSLNSVLPNTNYTSVDGSTILHVSSPVVYSDKEVTMTIILLMVKISSEGMVSNVVTPVLTPDPIHDVKV</sequence>
<evidence type="ECO:0000313" key="2">
    <source>
        <dbReference type="Proteomes" id="UP000595140"/>
    </source>
</evidence>
<reference evidence="1 2" key="1">
    <citation type="submission" date="2018-04" db="EMBL/GenBank/DDBJ databases">
        <authorList>
            <person name="Vogel A."/>
        </authorList>
    </citation>
    <scope>NUCLEOTIDE SEQUENCE [LARGE SCALE GENOMIC DNA]</scope>
</reference>
<protein>
    <submittedName>
        <fullName evidence="1">Uncharacterized protein</fullName>
    </submittedName>
</protein>
<accession>A0A484LLR9</accession>
<keyword evidence="2" id="KW-1185">Reference proteome</keyword>
<dbReference type="AlphaFoldDB" id="A0A484LLR9"/>
<proteinExistence type="predicted"/>
<evidence type="ECO:0000313" key="1">
    <source>
        <dbReference type="EMBL" id="VFQ77297.1"/>
    </source>
</evidence>
<organism evidence="1 2">
    <name type="scientific">Cuscuta campestris</name>
    <dbReference type="NCBI Taxonomy" id="132261"/>
    <lineage>
        <taxon>Eukaryota</taxon>
        <taxon>Viridiplantae</taxon>
        <taxon>Streptophyta</taxon>
        <taxon>Embryophyta</taxon>
        <taxon>Tracheophyta</taxon>
        <taxon>Spermatophyta</taxon>
        <taxon>Magnoliopsida</taxon>
        <taxon>eudicotyledons</taxon>
        <taxon>Gunneridae</taxon>
        <taxon>Pentapetalae</taxon>
        <taxon>asterids</taxon>
        <taxon>lamiids</taxon>
        <taxon>Solanales</taxon>
        <taxon>Convolvulaceae</taxon>
        <taxon>Cuscuteae</taxon>
        <taxon>Cuscuta</taxon>
        <taxon>Cuscuta subgen. Grammica</taxon>
        <taxon>Cuscuta sect. Cleistogrammica</taxon>
    </lineage>
</organism>
<name>A0A484LLR9_9ASTE</name>
<gene>
    <name evidence="1" type="ORF">CCAM_LOCUS19073</name>
</gene>
<dbReference type="EMBL" id="OOIL02001657">
    <property type="protein sequence ID" value="VFQ77297.1"/>
    <property type="molecule type" value="Genomic_DNA"/>
</dbReference>